<feature type="compositionally biased region" description="Polar residues" evidence="1">
    <location>
        <begin position="100"/>
        <end position="116"/>
    </location>
</feature>
<evidence type="ECO:0000256" key="1">
    <source>
        <dbReference type="SAM" id="MobiDB-lite"/>
    </source>
</evidence>
<sequence>MSKHEIPSLLAGISDIRGSMVIQDGAVISKSGEMTNSDSLAANFIKLVNVGVSEQIIPGEPFQTININYIDECTYTVAVAGKKIYIVKRRPLNRDESDDTASPVTTFPTTNASVAQ</sequence>
<dbReference type="Proteomes" id="UP000887578">
    <property type="component" value="Unplaced"/>
</dbReference>
<evidence type="ECO:0000313" key="2">
    <source>
        <dbReference type="Proteomes" id="UP000887578"/>
    </source>
</evidence>
<keyword evidence="2" id="KW-1185">Reference proteome</keyword>
<protein>
    <submittedName>
        <fullName evidence="3">Late endosomal/lysosomal adaptor and MAPK and MTOR activator 4</fullName>
    </submittedName>
</protein>
<organism evidence="2 3">
    <name type="scientific">Panagrolaimus davidi</name>
    <dbReference type="NCBI Taxonomy" id="227884"/>
    <lineage>
        <taxon>Eukaryota</taxon>
        <taxon>Metazoa</taxon>
        <taxon>Ecdysozoa</taxon>
        <taxon>Nematoda</taxon>
        <taxon>Chromadorea</taxon>
        <taxon>Rhabditida</taxon>
        <taxon>Tylenchina</taxon>
        <taxon>Panagrolaimomorpha</taxon>
        <taxon>Panagrolaimoidea</taxon>
        <taxon>Panagrolaimidae</taxon>
        <taxon>Panagrolaimus</taxon>
    </lineage>
</organism>
<proteinExistence type="predicted"/>
<accession>A0A914QS41</accession>
<dbReference type="WBParaSite" id="PDA_v2.g6549.t1">
    <property type="protein sequence ID" value="PDA_v2.g6549.t1"/>
    <property type="gene ID" value="PDA_v2.g6549"/>
</dbReference>
<reference evidence="3" key="1">
    <citation type="submission" date="2022-11" db="UniProtKB">
        <authorList>
            <consortium name="WormBaseParasite"/>
        </authorList>
    </citation>
    <scope>IDENTIFICATION</scope>
</reference>
<feature type="region of interest" description="Disordered" evidence="1">
    <location>
        <begin position="92"/>
        <end position="116"/>
    </location>
</feature>
<name>A0A914QS41_9BILA</name>
<evidence type="ECO:0000313" key="3">
    <source>
        <dbReference type="WBParaSite" id="PDA_v2.g6549.t1"/>
    </source>
</evidence>
<dbReference type="AlphaFoldDB" id="A0A914QS41"/>